<dbReference type="OrthoDB" id="1612127at2759"/>
<evidence type="ECO:0000313" key="1">
    <source>
        <dbReference type="EMBL" id="PIN14680.1"/>
    </source>
</evidence>
<evidence type="ECO:0000313" key="2">
    <source>
        <dbReference type="Proteomes" id="UP000231279"/>
    </source>
</evidence>
<protein>
    <submittedName>
        <fullName evidence="1">Uncharacterized protein</fullName>
    </submittedName>
</protein>
<keyword evidence="2" id="KW-1185">Reference proteome</keyword>
<sequence length="55" mass="5585">MVLGALKGQPLVTKVAAVAKYGVLPASMIAALIYSPPDYVSPKQSTHPAASNSSS</sequence>
<accession>A0A2G9HBK0</accession>
<gene>
    <name evidence="1" type="ORF">CDL12_12699</name>
</gene>
<organism evidence="1 2">
    <name type="scientific">Handroanthus impetiginosus</name>
    <dbReference type="NCBI Taxonomy" id="429701"/>
    <lineage>
        <taxon>Eukaryota</taxon>
        <taxon>Viridiplantae</taxon>
        <taxon>Streptophyta</taxon>
        <taxon>Embryophyta</taxon>
        <taxon>Tracheophyta</taxon>
        <taxon>Spermatophyta</taxon>
        <taxon>Magnoliopsida</taxon>
        <taxon>eudicotyledons</taxon>
        <taxon>Gunneridae</taxon>
        <taxon>Pentapetalae</taxon>
        <taxon>asterids</taxon>
        <taxon>lamiids</taxon>
        <taxon>Lamiales</taxon>
        <taxon>Bignoniaceae</taxon>
        <taxon>Crescentiina</taxon>
        <taxon>Tabebuia alliance</taxon>
        <taxon>Handroanthus</taxon>
    </lineage>
</organism>
<comment type="caution">
    <text evidence="1">The sequence shown here is derived from an EMBL/GenBank/DDBJ whole genome shotgun (WGS) entry which is preliminary data.</text>
</comment>
<dbReference type="EMBL" id="NKXS01002238">
    <property type="protein sequence ID" value="PIN14680.1"/>
    <property type="molecule type" value="Genomic_DNA"/>
</dbReference>
<dbReference type="AlphaFoldDB" id="A0A2G9HBK0"/>
<proteinExistence type="predicted"/>
<dbReference type="Proteomes" id="UP000231279">
    <property type="component" value="Unassembled WGS sequence"/>
</dbReference>
<name>A0A2G9HBK0_9LAMI</name>
<reference evidence="2" key="1">
    <citation type="journal article" date="2018" name="Gigascience">
        <title>Genome assembly of the Pink Ipe (Handroanthus impetiginosus, Bignoniaceae), a highly valued, ecologically keystone Neotropical timber forest tree.</title>
        <authorList>
            <person name="Silva-Junior O.B."/>
            <person name="Grattapaglia D."/>
            <person name="Novaes E."/>
            <person name="Collevatti R.G."/>
        </authorList>
    </citation>
    <scope>NUCLEOTIDE SEQUENCE [LARGE SCALE GENOMIC DNA]</scope>
    <source>
        <strain evidence="2">cv. UFG-1</strain>
    </source>
</reference>